<reference evidence="7 8" key="1">
    <citation type="submission" date="2019-09" db="EMBL/GenBank/DDBJ databases">
        <title>Genome Sequences of Streptomyces kaniharaensis ATCC 21070.</title>
        <authorList>
            <person name="Zhu W."/>
            <person name="De Crecy-Lagard V."/>
            <person name="Richards N.G."/>
        </authorList>
    </citation>
    <scope>NUCLEOTIDE SEQUENCE [LARGE SCALE GENOMIC DNA]</scope>
    <source>
        <strain evidence="7 8">SF-557</strain>
    </source>
</reference>
<evidence type="ECO:0000256" key="6">
    <source>
        <dbReference type="ARBA" id="ARBA00023306"/>
    </source>
</evidence>
<keyword evidence="5" id="KW-0717">Septation</keyword>
<dbReference type="InterPro" id="IPR006776">
    <property type="entry name" value="SsgB"/>
</dbReference>
<evidence type="ECO:0000256" key="1">
    <source>
        <dbReference type="ARBA" id="ARBA00004431"/>
    </source>
</evidence>
<evidence type="ECO:0000256" key="4">
    <source>
        <dbReference type="ARBA" id="ARBA00022969"/>
    </source>
</evidence>
<accession>A0A6N7KVG9</accession>
<name>A0A6N7KVG9_9ACTN</name>
<comment type="caution">
    <text evidence="7">The sequence shown here is derived from an EMBL/GenBank/DDBJ whole genome shotgun (WGS) entry which is preliminary data.</text>
</comment>
<comment type="similarity">
    <text evidence="2">Belongs to the SsgA family.</text>
</comment>
<dbReference type="InterPro" id="IPR038658">
    <property type="entry name" value="SsgB_sf"/>
</dbReference>
<dbReference type="EMBL" id="WBOF01000001">
    <property type="protein sequence ID" value="MQS15632.1"/>
    <property type="molecule type" value="Genomic_DNA"/>
</dbReference>
<dbReference type="Gene3D" id="2.30.31.20">
    <property type="entry name" value="Sporulation-specific cell division protein SsgB"/>
    <property type="match status" value="1"/>
</dbReference>
<evidence type="ECO:0000256" key="3">
    <source>
        <dbReference type="ARBA" id="ARBA00022618"/>
    </source>
</evidence>
<evidence type="ECO:0000313" key="8">
    <source>
        <dbReference type="Proteomes" id="UP000450000"/>
    </source>
</evidence>
<evidence type="ECO:0000256" key="2">
    <source>
        <dbReference type="ARBA" id="ARBA00009323"/>
    </source>
</evidence>
<evidence type="ECO:0000256" key="5">
    <source>
        <dbReference type="ARBA" id="ARBA00023210"/>
    </source>
</evidence>
<comment type="subcellular location">
    <subcellularLocation>
        <location evidence="1">Cell septum</location>
    </subcellularLocation>
</comment>
<keyword evidence="8" id="KW-1185">Reference proteome</keyword>
<sequence length="159" mass="16882">MSEQHEMPGAVPQESACADDELVLYLDLEAVACPGLLVSVPARLRYRPEDPYAVCLDTHVDLDEPITWIFARGLLTTGLTGWAGLGDVTVHRGTGPGSATLFIALTADDTTAVLHAPATLVAAFLTATEHLVPYGSEPLHIDVDDLILRLMEADGPPVA</sequence>
<dbReference type="AlphaFoldDB" id="A0A6N7KVG9"/>
<dbReference type="Proteomes" id="UP000450000">
    <property type="component" value="Unassembled WGS sequence"/>
</dbReference>
<keyword evidence="6" id="KW-0131">Cell cycle</keyword>
<dbReference type="GO" id="GO:0030428">
    <property type="term" value="C:cell septum"/>
    <property type="evidence" value="ECO:0007669"/>
    <property type="project" value="UniProtKB-SubCell"/>
</dbReference>
<proteinExistence type="inferred from homology"/>
<keyword evidence="3 7" id="KW-0132">Cell division</keyword>
<protein>
    <submittedName>
        <fullName evidence="7">SsgA family sporulation/cell division regulator</fullName>
    </submittedName>
</protein>
<gene>
    <name evidence="7" type="ORF">F7Q99_26015</name>
</gene>
<evidence type="ECO:0000313" key="7">
    <source>
        <dbReference type="EMBL" id="MQS15632.1"/>
    </source>
</evidence>
<dbReference type="OrthoDB" id="3870112at2"/>
<dbReference type="GO" id="GO:0000917">
    <property type="term" value="P:division septum assembly"/>
    <property type="evidence" value="ECO:0007669"/>
    <property type="project" value="UniProtKB-KW"/>
</dbReference>
<dbReference type="Pfam" id="PF04686">
    <property type="entry name" value="SsgA"/>
    <property type="match status" value="1"/>
</dbReference>
<keyword evidence="4" id="KW-0749">Sporulation</keyword>
<dbReference type="GO" id="GO:0030435">
    <property type="term" value="P:sporulation resulting in formation of a cellular spore"/>
    <property type="evidence" value="ECO:0007669"/>
    <property type="project" value="UniProtKB-KW"/>
</dbReference>
<organism evidence="7 8">
    <name type="scientific">Streptomyces kaniharaensis</name>
    <dbReference type="NCBI Taxonomy" id="212423"/>
    <lineage>
        <taxon>Bacteria</taxon>
        <taxon>Bacillati</taxon>
        <taxon>Actinomycetota</taxon>
        <taxon>Actinomycetes</taxon>
        <taxon>Kitasatosporales</taxon>
        <taxon>Streptomycetaceae</taxon>
        <taxon>Streptomyces</taxon>
    </lineage>
</organism>
<dbReference type="RefSeq" id="WP_153465248.1">
    <property type="nucleotide sequence ID" value="NZ_WBOF01000001.1"/>
</dbReference>